<proteinExistence type="predicted"/>
<dbReference type="InterPro" id="IPR023473">
    <property type="entry name" value="AMMECR1"/>
</dbReference>
<evidence type="ECO:0000313" key="3">
    <source>
        <dbReference type="Proteomes" id="UP000279029"/>
    </source>
</evidence>
<dbReference type="Gene3D" id="3.30.700.20">
    <property type="entry name" value="Hypothetical protein ph0010, domain 1"/>
    <property type="match status" value="1"/>
</dbReference>
<dbReference type="NCBIfam" id="TIGR00296">
    <property type="entry name" value="TIGR00296 family protein"/>
    <property type="match status" value="1"/>
</dbReference>
<dbReference type="InterPro" id="IPR002733">
    <property type="entry name" value="AMMECR1_domain"/>
</dbReference>
<dbReference type="InterPro" id="IPR036071">
    <property type="entry name" value="AMMECR1_dom_sf"/>
</dbReference>
<evidence type="ECO:0000259" key="1">
    <source>
        <dbReference type="PROSITE" id="PS51112"/>
    </source>
</evidence>
<name>A0A3P7P8H8_9FIRM</name>
<dbReference type="Gene3D" id="3.40.830.10">
    <property type="entry name" value="LigB-like"/>
    <property type="match status" value="1"/>
</dbReference>
<dbReference type="PANTHER" id="PTHR13016:SF0">
    <property type="entry name" value="AMME SYNDROME CANDIDATE GENE 1 PROTEIN"/>
    <property type="match status" value="1"/>
</dbReference>
<evidence type="ECO:0000313" key="2">
    <source>
        <dbReference type="EMBL" id="VDN46513.1"/>
    </source>
</evidence>
<organism evidence="2 3">
    <name type="scientific">Petrocella atlantisensis</name>
    <dbReference type="NCBI Taxonomy" id="2173034"/>
    <lineage>
        <taxon>Bacteria</taxon>
        <taxon>Bacillati</taxon>
        <taxon>Bacillota</taxon>
        <taxon>Clostridia</taxon>
        <taxon>Lachnospirales</taxon>
        <taxon>Vallitaleaceae</taxon>
        <taxon>Petrocella</taxon>
    </lineage>
</organism>
<dbReference type="Pfam" id="PF02900">
    <property type="entry name" value="LigB"/>
    <property type="match status" value="1"/>
</dbReference>
<dbReference type="RefSeq" id="WP_125136009.1">
    <property type="nucleotide sequence ID" value="NZ_LR130778.1"/>
</dbReference>
<dbReference type="AlphaFoldDB" id="A0A3P7P8H8"/>
<dbReference type="KEGG" id="cbar:PATL70BA_0650"/>
<dbReference type="NCBIfam" id="TIGR04335">
    <property type="entry name" value="AmmeMemoSam_A"/>
    <property type="match status" value="1"/>
</dbReference>
<dbReference type="GO" id="GO:0008198">
    <property type="term" value="F:ferrous iron binding"/>
    <property type="evidence" value="ECO:0007669"/>
    <property type="project" value="InterPro"/>
</dbReference>
<dbReference type="GO" id="GO:0016702">
    <property type="term" value="F:oxidoreductase activity, acting on single donors with incorporation of molecular oxygen, incorporation of two atoms of oxygen"/>
    <property type="evidence" value="ECO:0007669"/>
    <property type="project" value="UniProtKB-ARBA"/>
</dbReference>
<dbReference type="EMBL" id="LR130778">
    <property type="protein sequence ID" value="VDN46513.1"/>
    <property type="molecule type" value="Genomic_DNA"/>
</dbReference>
<feature type="domain" description="AMMECR1" evidence="1">
    <location>
        <begin position="298"/>
        <end position="475"/>
    </location>
</feature>
<dbReference type="SUPFAM" id="SSF53213">
    <property type="entry name" value="LigB-like"/>
    <property type="match status" value="1"/>
</dbReference>
<dbReference type="OrthoDB" id="159752at2"/>
<dbReference type="InterPro" id="IPR027485">
    <property type="entry name" value="AMMECR1_N"/>
</dbReference>
<keyword evidence="3" id="KW-1185">Reference proteome</keyword>
<dbReference type="PANTHER" id="PTHR13016">
    <property type="entry name" value="AMMECR1 HOMOLOG"/>
    <property type="match status" value="1"/>
</dbReference>
<dbReference type="PROSITE" id="PS51112">
    <property type="entry name" value="AMMECR1"/>
    <property type="match status" value="1"/>
</dbReference>
<accession>A0A3P7P8H8</accession>
<dbReference type="Pfam" id="PF01871">
    <property type="entry name" value="AMMECR1"/>
    <property type="match status" value="1"/>
</dbReference>
<dbReference type="InterPro" id="IPR027623">
    <property type="entry name" value="AmmeMemoSam_A"/>
</dbReference>
<dbReference type="SUPFAM" id="SSF143447">
    <property type="entry name" value="AMMECR1-like"/>
    <property type="match status" value="1"/>
</dbReference>
<dbReference type="Proteomes" id="UP000279029">
    <property type="component" value="Chromosome"/>
</dbReference>
<reference evidence="2 3" key="1">
    <citation type="submission" date="2018-09" db="EMBL/GenBank/DDBJ databases">
        <authorList>
            <person name="Postec A."/>
        </authorList>
    </citation>
    <scope>NUCLEOTIDE SEQUENCE [LARGE SCALE GENOMIC DNA]</scope>
    <source>
        <strain evidence="2">70B-A</strain>
    </source>
</reference>
<protein>
    <recommendedName>
        <fullName evidence="1">AMMECR1 domain-containing protein</fullName>
    </recommendedName>
</protein>
<gene>
    <name evidence="2" type="ORF">PATL70BA_0650</name>
</gene>
<dbReference type="CDD" id="cd07951">
    <property type="entry name" value="ED_3B_N_AMMECR1"/>
    <property type="match status" value="1"/>
</dbReference>
<dbReference type="InterPro" id="IPR004183">
    <property type="entry name" value="Xdiol_dOase_suB"/>
</dbReference>
<sequence length="475" mass="53156">MQSIEIFFLPHPPIAIPEVGQGRERAISKTLDGYRWVAQKIKKIKPETIVIITPHGHSFSNGISMLGTPYVQGDLKSFGIADVGMSKKINLPLTHLIQMAWEETDLVSVVLDKDMAKSYGTQVEIDHGALVPLYFVDEVYDTYQLVHVTPSGLSARDHYQYGVAMKDVIMRFNESVVILCSGDLSHALTDDGPYTFNPYGKVFDALVVKAITEKSPEILLALTPKEISDAAQCGLNAYLMGFGIMDGYDYHSEVISYEGPFGVGYLVGYLANDFTTLVKSKQVVWNEEAIKDYEEKKKTEDGFVKIARSTIEYYVRTGKKISREVATAHVDLDTIQEVMHQKAGVFVSIHKKGNLRGCIGTIEAVCKDLLDEIIHNAISACSSDPRFNPIEEGELATLEIKVDRLYPPERIDSMDDLDVKKYGVIVEEGYKRGLLLPNLEGVETIDQQVEIAKKKAGIIKENSYTLYRFEVERHE</sequence>